<feature type="transmembrane region" description="Helical" evidence="2">
    <location>
        <begin position="392"/>
        <end position="411"/>
    </location>
</feature>
<feature type="transmembrane region" description="Helical" evidence="2">
    <location>
        <begin position="775"/>
        <end position="795"/>
    </location>
</feature>
<feature type="transmembrane region" description="Helical" evidence="2">
    <location>
        <begin position="90"/>
        <end position="112"/>
    </location>
</feature>
<reference evidence="3 4" key="1">
    <citation type="submission" date="2016-10" db="EMBL/GenBank/DDBJ databases">
        <authorList>
            <person name="de Groot N.N."/>
        </authorList>
    </citation>
    <scope>NUCLEOTIDE SEQUENCE [LARGE SCALE GENOMIC DNA]</scope>
    <source>
        <strain evidence="3 4">DSM 2784</strain>
    </source>
</reference>
<feature type="transmembrane region" description="Helical" evidence="2">
    <location>
        <begin position="1185"/>
        <end position="1204"/>
    </location>
</feature>
<dbReference type="RefSeq" id="WP_092589012.1">
    <property type="nucleotide sequence ID" value="NZ_FMWL01000001.1"/>
</dbReference>
<feature type="transmembrane region" description="Helical" evidence="2">
    <location>
        <begin position="444"/>
        <end position="462"/>
    </location>
</feature>
<feature type="transmembrane region" description="Helical" evidence="2">
    <location>
        <begin position="1028"/>
        <end position="1047"/>
    </location>
</feature>
<feature type="region of interest" description="Disordered" evidence="1">
    <location>
        <begin position="739"/>
        <end position="764"/>
    </location>
</feature>
<dbReference type="InterPro" id="IPR036259">
    <property type="entry name" value="MFS_trans_sf"/>
</dbReference>
<feature type="transmembrane region" description="Helical" evidence="2">
    <location>
        <begin position="523"/>
        <end position="539"/>
    </location>
</feature>
<feature type="transmembrane region" description="Helical" evidence="2">
    <location>
        <begin position="1210"/>
        <end position="1225"/>
    </location>
</feature>
<feature type="transmembrane region" description="Helical" evidence="2">
    <location>
        <begin position="62"/>
        <end position="83"/>
    </location>
</feature>
<feature type="transmembrane region" description="Helical" evidence="2">
    <location>
        <begin position="688"/>
        <end position="704"/>
    </location>
</feature>
<feature type="transmembrane region" description="Helical" evidence="2">
    <location>
        <begin position="297"/>
        <end position="316"/>
    </location>
</feature>
<keyword evidence="2" id="KW-1133">Transmembrane helix</keyword>
<dbReference type="EMBL" id="FMWL01000001">
    <property type="protein sequence ID" value="SCZ76348.1"/>
    <property type="molecule type" value="Genomic_DNA"/>
</dbReference>
<feature type="transmembrane region" description="Helical" evidence="2">
    <location>
        <begin position="1232"/>
        <end position="1252"/>
    </location>
</feature>
<keyword evidence="2" id="KW-0812">Transmembrane</keyword>
<feature type="transmembrane region" description="Helical" evidence="2">
    <location>
        <begin position="900"/>
        <end position="920"/>
    </location>
</feature>
<feature type="transmembrane region" description="Helical" evidence="2">
    <location>
        <begin position="21"/>
        <end position="42"/>
    </location>
</feature>
<feature type="transmembrane region" description="Helical" evidence="2">
    <location>
        <begin position="976"/>
        <end position="993"/>
    </location>
</feature>
<feature type="transmembrane region" description="Helical" evidence="2">
    <location>
        <begin position="655"/>
        <end position="676"/>
    </location>
</feature>
<feature type="transmembrane region" description="Helical" evidence="2">
    <location>
        <begin position="952"/>
        <end position="970"/>
    </location>
</feature>
<feature type="transmembrane region" description="Helical" evidence="2">
    <location>
        <begin position="418"/>
        <end position="438"/>
    </location>
</feature>
<sequence length="1281" mass="142004">MSSRGLSFNRQRKQSGLLTKWMWFYVFIFLPVYFLINALLMTDQIQTFTEMSPGNWSRLSDLIWLLYFTAVLIVSAWTFAEALRLSRRAYLLIQVSFWSLLGYILISALITLTRGWSYDLYIGLTIGTFLCVVWCLPNHYYFKRRKGIFGVPPAPEQINTGVSDTQNQRMPEPEALPGGAVAAAVVADTVLEPSAGSPKSLVIADGHSTPNPPLHDNFPNEGRSGFELELRRLRGAGLITDETLSQVLSAHRQLYDTLTQQAKNERAAREAAAVQHTAQAARTRKVLSKQELRDRNITLVLVLGVLFVMLAGTIFATSNWSLFSSALKTALILLVAVLFFGVSLLAEKKLRIAKTAFAFWVLGALFVPVIFLSIGYFELFGKWLSLQGNGKYVLGLISMAASALVYGYSTLKFNNSIFAWMTLTAVSLGAGFAIAALRLGVDRFYLGIALVNGLFVLSGLGKKVPVVLKPFHKEVHRFVPVNLSISSALMLVVFEDPRFQGINLLLASVLYTAMVFSRWEKEYSIPAGLLLMVGLYQFVEHSSLRSLDLILFSVTSFAFLGLSLASGQRDALQRLYRYLSAAAALITFIYIQLTSLTLLEARPSWTALAGLVLIALNALVLAVKTGERPYAWAFPVLLTSVAHQGYDLIHLSNAAYLYAGHMGGFGAAMFLLLYAFNPWKAIQNVRGSSGALAVMVMGLSYLMAVWEGHWLTGILVLGALIGLLTLTYFRQKHLLTSTPASTPQTAQGPQAPQASQTSKASQRTPGSLALRATTYLSWSLPVLTMIELLTVYRLIDPQLVLSASKGSYGLELHSGLSTLVLFLVAVSLKRFERQLTTTFFWVAHGLLPPAILLLLQDYGDFPPVFTAAVLIYLYSFRMFQRKQVEPSTLQPQSQTLLSCAFLYGAYTSGGLTVMALFSALKLDSDWNGFILPVFSLILFVVWRFMKTLLKVWTLWFLIPSAWLGAVMLAARPASELSHFGGVVISLVMALYLMRRSGLEGFSFVALLPLFLSAASLNRGAFYGQHTTMLAFLAVLTALLVLAGNRLLKQLYVVAPIAPAPETKGRRSLRSFGTLDGYTLNALLMILLSQTVLMDMSNPGWIRLLPPLELTVLLFMQRGRAGSGLGRRIANTLWFISLLLPYWITLDLLQPSTQFLTELRLLPLLPMVTVLTPWQWKAYERILRWIEAAVLVLIAVTLFVEILSYDLLSDALILGVLSLGALFYGMQGHRRDYFFTGAAALLANAIFQTRGFWQSLPWWVYLLMAGLTLIGIASYNELKSRR</sequence>
<feature type="transmembrane region" description="Helical" evidence="2">
    <location>
        <begin position="118"/>
        <end position="136"/>
    </location>
</feature>
<evidence type="ECO:0000256" key="2">
    <source>
        <dbReference type="SAM" id="Phobius"/>
    </source>
</evidence>
<feature type="transmembrane region" description="Helical" evidence="2">
    <location>
        <begin position="578"/>
        <end position="599"/>
    </location>
</feature>
<feature type="transmembrane region" description="Helical" evidence="2">
    <location>
        <begin position="807"/>
        <end position="826"/>
    </location>
</feature>
<proteinExistence type="predicted"/>
<gene>
    <name evidence="3" type="ORF">SAMN03080599_00191</name>
</gene>
<feature type="transmembrane region" description="Helical" evidence="2">
    <location>
        <begin position="1000"/>
        <end position="1016"/>
    </location>
</feature>
<feature type="transmembrane region" description="Helical" evidence="2">
    <location>
        <begin position="545"/>
        <end position="566"/>
    </location>
</feature>
<keyword evidence="4" id="KW-1185">Reference proteome</keyword>
<feature type="transmembrane region" description="Helical" evidence="2">
    <location>
        <begin position="1128"/>
        <end position="1148"/>
    </location>
</feature>
<feature type="transmembrane region" description="Helical" evidence="2">
    <location>
        <begin position="1154"/>
        <end position="1173"/>
    </location>
</feature>
<feature type="transmembrane region" description="Helical" evidence="2">
    <location>
        <begin position="605"/>
        <end position="623"/>
    </location>
</feature>
<organism evidence="3 4">
    <name type="scientific">Acidaminobacter hydrogenoformans DSM 2784</name>
    <dbReference type="NCBI Taxonomy" id="1120920"/>
    <lineage>
        <taxon>Bacteria</taxon>
        <taxon>Bacillati</taxon>
        <taxon>Bacillota</taxon>
        <taxon>Clostridia</taxon>
        <taxon>Peptostreptococcales</taxon>
        <taxon>Acidaminobacteraceae</taxon>
        <taxon>Acidaminobacter</taxon>
    </lineage>
</organism>
<keyword evidence="2" id="KW-0472">Membrane</keyword>
<protein>
    <recommendedName>
        <fullName evidence="5">DUF2157 domain-containing protein</fullName>
    </recommendedName>
</protein>
<evidence type="ECO:0008006" key="5">
    <source>
        <dbReference type="Google" id="ProtNLM"/>
    </source>
</evidence>
<feature type="transmembrane region" description="Helical" evidence="2">
    <location>
        <begin position="630"/>
        <end position="649"/>
    </location>
</feature>
<accession>A0A1G5RR64</accession>
<feature type="transmembrane region" description="Helical" evidence="2">
    <location>
        <begin position="838"/>
        <end position="855"/>
    </location>
</feature>
<feature type="transmembrane region" description="Helical" evidence="2">
    <location>
        <begin position="710"/>
        <end position="729"/>
    </location>
</feature>
<feature type="transmembrane region" description="Helical" evidence="2">
    <location>
        <begin position="1258"/>
        <end position="1277"/>
    </location>
</feature>
<feature type="compositionally biased region" description="Low complexity" evidence="1">
    <location>
        <begin position="739"/>
        <end position="758"/>
    </location>
</feature>
<feature type="transmembrane region" description="Helical" evidence="2">
    <location>
        <begin position="322"/>
        <end position="345"/>
    </location>
</feature>
<evidence type="ECO:0000313" key="4">
    <source>
        <dbReference type="Proteomes" id="UP000199208"/>
    </source>
</evidence>
<dbReference type="STRING" id="1120920.SAMN03080599_00191"/>
<name>A0A1G5RR64_9FIRM</name>
<dbReference type="Proteomes" id="UP000199208">
    <property type="component" value="Unassembled WGS sequence"/>
</dbReference>
<dbReference type="SUPFAM" id="SSF103473">
    <property type="entry name" value="MFS general substrate transporter"/>
    <property type="match status" value="1"/>
</dbReference>
<feature type="transmembrane region" description="Helical" evidence="2">
    <location>
        <begin position="357"/>
        <end position="377"/>
    </location>
</feature>
<evidence type="ECO:0000313" key="3">
    <source>
        <dbReference type="EMBL" id="SCZ76348.1"/>
    </source>
</evidence>
<feature type="transmembrane region" description="Helical" evidence="2">
    <location>
        <begin position="861"/>
        <end position="879"/>
    </location>
</feature>
<feature type="transmembrane region" description="Helical" evidence="2">
    <location>
        <begin position="926"/>
        <end position="945"/>
    </location>
</feature>
<evidence type="ECO:0000256" key="1">
    <source>
        <dbReference type="SAM" id="MobiDB-lite"/>
    </source>
</evidence>
<dbReference type="OrthoDB" id="1815069at2"/>